<organism evidence="1 2">
    <name type="scientific">SAR324 cluster bacterium</name>
    <dbReference type="NCBI Taxonomy" id="2024889"/>
    <lineage>
        <taxon>Bacteria</taxon>
        <taxon>Deltaproteobacteria</taxon>
        <taxon>SAR324 cluster</taxon>
    </lineage>
</organism>
<evidence type="ECO:0000313" key="1">
    <source>
        <dbReference type="EMBL" id="NMC62975.1"/>
    </source>
</evidence>
<comment type="caution">
    <text evidence="1">The sequence shown here is derived from an EMBL/GenBank/DDBJ whole genome shotgun (WGS) entry which is preliminary data.</text>
</comment>
<gene>
    <name evidence="1" type="ORF">GYA55_07380</name>
</gene>
<name>A0A7X9FRI0_9DELT</name>
<protein>
    <submittedName>
        <fullName evidence="1">Uncharacterized protein</fullName>
    </submittedName>
</protein>
<dbReference type="AlphaFoldDB" id="A0A7X9FRI0"/>
<accession>A0A7X9FRI0</accession>
<evidence type="ECO:0000313" key="2">
    <source>
        <dbReference type="Proteomes" id="UP000524246"/>
    </source>
</evidence>
<dbReference type="EMBL" id="JAAZON010000324">
    <property type="protein sequence ID" value="NMC62975.1"/>
    <property type="molecule type" value="Genomic_DNA"/>
</dbReference>
<reference evidence="1 2" key="1">
    <citation type="journal article" date="2020" name="Biotechnol. Biofuels">
        <title>New insights from the biogas microbiome by comprehensive genome-resolved metagenomics of nearly 1600 species originating from multiple anaerobic digesters.</title>
        <authorList>
            <person name="Campanaro S."/>
            <person name="Treu L."/>
            <person name="Rodriguez-R L.M."/>
            <person name="Kovalovszki A."/>
            <person name="Ziels R.M."/>
            <person name="Maus I."/>
            <person name="Zhu X."/>
            <person name="Kougias P.G."/>
            <person name="Basile A."/>
            <person name="Luo G."/>
            <person name="Schluter A."/>
            <person name="Konstantinidis K.T."/>
            <person name="Angelidaki I."/>
        </authorList>
    </citation>
    <scope>NUCLEOTIDE SEQUENCE [LARGE SCALE GENOMIC DNA]</scope>
    <source>
        <strain evidence="1">AS27yjCOA_65</strain>
    </source>
</reference>
<sequence length="98" mass="11411">MFRFLFTMLFYVIIGRWIYAEINLTFPQLAVGIDELLVSLEIPTHDTWSKEAVDGAIEKTNEMFKKAGFDASESLQRYKEEYEPKLRSIKKSLKGKEA</sequence>
<proteinExistence type="predicted"/>
<dbReference type="Proteomes" id="UP000524246">
    <property type="component" value="Unassembled WGS sequence"/>
</dbReference>